<dbReference type="CDD" id="cd09033">
    <property type="entry name" value="KH-I_PNPT1"/>
    <property type="match status" value="1"/>
</dbReference>
<dbReference type="GO" id="GO:0000958">
    <property type="term" value="P:mitochondrial mRNA catabolic process"/>
    <property type="evidence" value="ECO:0007669"/>
    <property type="project" value="TreeGrafter"/>
</dbReference>
<dbReference type="GO" id="GO:0005739">
    <property type="term" value="C:mitochondrion"/>
    <property type="evidence" value="ECO:0007669"/>
    <property type="project" value="TreeGrafter"/>
</dbReference>
<dbReference type="InterPro" id="IPR036612">
    <property type="entry name" value="KH_dom_type_1_sf"/>
</dbReference>
<dbReference type="Gene3D" id="3.30.230.70">
    <property type="entry name" value="GHMP Kinase, N-terminal domain"/>
    <property type="match status" value="2"/>
</dbReference>
<dbReference type="InterPro" id="IPR027408">
    <property type="entry name" value="PNPase/RNase_PH_dom_sf"/>
</dbReference>
<keyword evidence="5 6" id="KW-0694">RNA-binding</keyword>
<dbReference type="Proteomes" id="UP001187531">
    <property type="component" value="Unassembled WGS sequence"/>
</dbReference>
<evidence type="ECO:0000313" key="9">
    <source>
        <dbReference type="Proteomes" id="UP001187531"/>
    </source>
</evidence>
<dbReference type="EC" id="2.7.7.8" evidence="2"/>
<evidence type="ECO:0000256" key="2">
    <source>
        <dbReference type="ARBA" id="ARBA00012416"/>
    </source>
</evidence>
<dbReference type="SUPFAM" id="SSF46915">
    <property type="entry name" value="Polynucleotide phosphorylase/guanosine pentaphosphate synthase (PNPase/GPSI), domain 3"/>
    <property type="match status" value="1"/>
</dbReference>
<dbReference type="InterPro" id="IPR003029">
    <property type="entry name" value="S1_domain"/>
</dbReference>
<dbReference type="EMBL" id="JAVRJZ010000019">
    <property type="protein sequence ID" value="KAK2707493.1"/>
    <property type="molecule type" value="Genomic_DNA"/>
</dbReference>
<sequence length="757" mass="83139">MLIQKTKCISERPVLRKLADRLFSSNVAEEAKLSNGRSVRLSTGKLARFADGAAVASLGETSVMVTAVSKAKSTNTSFLPLVVDYRQKAAAAGRIPTNFLRRELGATEKEILTSRMIDRSLRPLFPVGYFYETQVMCNLLAVDGVYDPEVLSINAASAALSISDIPWNGPVAAVRVAYIDNEVIINPTRQELAHSDLNLVVSASKDNLIVMLEASGNNLENNKFIKCIEDGVAECQIITKSIERLQSVAGKPKREVQSIAQPDEETRTFLKMLCVNKLRDIFSDFTHDKISRDVSVSQVRAETLEKVRMNFPTADPAVCSEYFNKILKEIFRNLIFETERRCDGRLLTEVRPISCEVNLQRPLHGSSLFQRGQTQVFSTVAFDSPDSAMKGDALSVLLGGLKEKNFFLHYEFPPYATNETGRAGAYGRREIGHGALAEKGLRPVIPSNFPFTIRLTSEVLESNGSSSMATVCGGSMALMDAGVQISSPAAGVAIGLVTKLDEEKNKSFPEYKILTDLLGIEDYLGDMDFKIAGTGTGITALQADIKLPGITMDVVSEAIYRAHDAKKHILDIMKSTIPVARLQRKDNWPVTEKLEVPVHKRSRLFGLGGGNLKKLTAVTGVQISSLDETTFMLFAPNQTAMTEGKELIDKFLEEEKEPELVFGAIYKAKIVEIRETGVMVTLYPNMVPALLHNTQLDTRKVHHPSALGLDAGKEITVKYFGRDPVSGKMRLSRKVLLGTASPVAKSLNNGENTRKSS</sequence>
<dbReference type="Pfam" id="PF01138">
    <property type="entry name" value="RNase_PH"/>
    <property type="match status" value="2"/>
</dbReference>
<accession>A0AA88HEJ6</accession>
<name>A0AA88HEJ6_ARTSF</name>
<feature type="domain" description="S1 motif" evidence="7">
    <location>
        <begin position="663"/>
        <end position="734"/>
    </location>
</feature>
<dbReference type="Pfam" id="PF03725">
    <property type="entry name" value="RNase_PH_C"/>
    <property type="match status" value="1"/>
</dbReference>
<protein>
    <recommendedName>
        <fullName evidence="2">polyribonucleotide nucleotidyltransferase</fullName>
        <ecNumber evidence="2">2.7.7.8</ecNumber>
    </recommendedName>
</protein>
<evidence type="ECO:0000256" key="3">
    <source>
        <dbReference type="ARBA" id="ARBA00022679"/>
    </source>
</evidence>
<dbReference type="PROSITE" id="PS50126">
    <property type="entry name" value="S1"/>
    <property type="match status" value="1"/>
</dbReference>
<dbReference type="FunFam" id="3.30.230.70:FF:000032">
    <property type="entry name" value="Polyribonucleotide nucleotidyltransferase 1"/>
    <property type="match status" value="1"/>
</dbReference>
<evidence type="ECO:0000256" key="4">
    <source>
        <dbReference type="ARBA" id="ARBA00022695"/>
    </source>
</evidence>
<gene>
    <name evidence="8" type="ORF">QYM36_015259</name>
</gene>
<dbReference type="InterPro" id="IPR015847">
    <property type="entry name" value="ExoRNase_PH_dom2"/>
</dbReference>
<dbReference type="InterPro" id="IPR036345">
    <property type="entry name" value="ExoRNase_PH_dom2_sf"/>
</dbReference>
<dbReference type="FunFam" id="3.30.230.70:FF:000001">
    <property type="entry name" value="Polyribonucleotide nucleotidyltransferase"/>
    <property type="match status" value="1"/>
</dbReference>
<comment type="caution">
    <text evidence="8">The sequence shown here is derived from an EMBL/GenBank/DDBJ whole genome shotgun (WGS) entry which is preliminary data.</text>
</comment>
<dbReference type="GO" id="GO:0004654">
    <property type="term" value="F:polyribonucleotide nucleotidyltransferase activity"/>
    <property type="evidence" value="ECO:0007669"/>
    <property type="project" value="UniProtKB-EC"/>
</dbReference>
<dbReference type="InterPro" id="IPR012340">
    <property type="entry name" value="NA-bd_OB-fold"/>
</dbReference>
<dbReference type="NCBIfam" id="TIGR03591">
    <property type="entry name" value="polynuc_phos"/>
    <property type="match status" value="1"/>
</dbReference>
<dbReference type="Gene3D" id="2.40.50.140">
    <property type="entry name" value="Nucleic acid-binding proteins"/>
    <property type="match status" value="1"/>
</dbReference>
<dbReference type="PIRSF" id="PIRSF005499">
    <property type="entry name" value="PNPase"/>
    <property type="match status" value="1"/>
</dbReference>
<dbReference type="SUPFAM" id="SSF50249">
    <property type="entry name" value="Nucleic acid-binding proteins"/>
    <property type="match status" value="1"/>
</dbReference>
<evidence type="ECO:0000256" key="5">
    <source>
        <dbReference type="ARBA" id="ARBA00022884"/>
    </source>
</evidence>
<keyword evidence="3" id="KW-0808">Transferase</keyword>
<dbReference type="GO" id="GO:0003723">
    <property type="term" value="F:RNA binding"/>
    <property type="evidence" value="ECO:0007669"/>
    <property type="project" value="UniProtKB-UniRule"/>
</dbReference>
<comment type="similarity">
    <text evidence="1">Belongs to the polyribonucleotide nucleotidyltransferase family.</text>
</comment>
<dbReference type="SUPFAM" id="SSF55666">
    <property type="entry name" value="Ribonuclease PH domain 2-like"/>
    <property type="match status" value="2"/>
</dbReference>
<evidence type="ECO:0000313" key="8">
    <source>
        <dbReference type="EMBL" id="KAK2707493.1"/>
    </source>
</evidence>
<organism evidence="8 9">
    <name type="scientific">Artemia franciscana</name>
    <name type="common">Brine shrimp</name>
    <name type="synonym">Artemia sanfranciscana</name>
    <dbReference type="NCBI Taxonomy" id="6661"/>
    <lineage>
        <taxon>Eukaryota</taxon>
        <taxon>Metazoa</taxon>
        <taxon>Ecdysozoa</taxon>
        <taxon>Arthropoda</taxon>
        <taxon>Crustacea</taxon>
        <taxon>Branchiopoda</taxon>
        <taxon>Anostraca</taxon>
        <taxon>Artemiidae</taxon>
        <taxon>Artemia</taxon>
    </lineage>
</organism>
<dbReference type="PANTHER" id="PTHR11252:SF0">
    <property type="entry name" value="POLYRIBONUCLEOTIDE NUCLEOTIDYLTRANSFERASE 1, MITOCHONDRIAL"/>
    <property type="match status" value="1"/>
</dbReference>
<dbReference type="InterPro" id="IPR036456">
    <property type="entry name" value="PNPase_PH_RNA-bd_sf"/>
</dbReference>
<evidence type="ECO:0000259" key="7">
    <source>
        <dbReference type="PROSITE" id="PS50126"/>
    </source>
</evidence>
<dbReference type="InterPro" id="IPR001247">
    <property type="entry name" value="ExoRNase_PH_dom1"/>
</dbReference>
<dbReference type="SUPFAM" id="SSF54791">
    <property type="entry name" value="Eukaryotic type KH-domain (KH-domain type I)"/>
    <property type="match status" value="1"/>
</dbReference>
<reference evidence="8" key="1">
    <citation type="submission" date="2023-07" db="EMBL/GenBank/DDBJ databases">
        <title>Chromosome-level genome assembly of Artemia franciscana.</title>
        <authorList>
            <person name="Jo E."/>
        </authorList>
    </citation>
    <scope>NUCLEOTIDE SEQUENCE</scope>
    <source>
        <tissue evidence="8">Whole body</tissue>
    </source>
</reference>
<dbReference type="GO" id="GO:0000965">
    <property type="term" value="P:mitochondrial RNA 3'-end processing"/>
    <property type="evidence" value="ECO:0007669"/>
    <property type="project" value="TreeGrafter"/>
</dbReference>
<keyword evidence="4" id="KW-0548">Nucleotidyltransferase</keyword>
<dbReference type="Gene3D" id="3.30.1370.10">
    <property type="entry name" value="K Homology domain, type 1"/>
    <property type="match status" value="1"/>
</dbReference>
<evidence type="ECO:0000256" key="1">
    <source>
        <dbReference type="ARBA" id="ARBA00007404"/>
    </source>
</evidence>
<evidence type="ECO:0000256" key="6">
    <source>
        <dbReference type="PROSITE-ProRule" id="PRU00117"/>
    </source>
</evidence>
<dbReference type="AlphaFoldDB" id="A0AA88HEJ6"/>
<dbReference type="PROSITE" id="PS50084">
    <property type="entry name" value="KH_TYPE_1"/>
    <property type="match status" value="1"/>
</dbReference>
<dbReference type="InterPro" id="IPR012162">
    <property type="entry name" value="PNPase"/>
</dbReference>
<keyword evidence="9" id="KW-1185">Reference proteome</keyword>
<dbReference type="GO" id="GO:0005829">
    <property type="term" value="C:cytosol"/>
    <property type="evidence" value="ECO:0007669"/>
    <property type="project" value="TreeGrafter"/>
</dbReference>
<dbReference type="NCBIfam" id="NF008805">
    <property type="entry name" value="PRK11824.1"/>
    <property type="match status" value="1"/>
</dbReference>
<dbReference type="InterPro" id="IPR020568">
    <property type="entry name" value="Ribosomal_Su5_D2-typ_SF"/>
</dbReference>
<dbReference type="GO" id="GO:0000175">
    <property type="term" value="F:3'-5'-RNA exonuclease activity"/>
    <property type="evidence" value="ECO:0007669"/>
    <property type="project" value="TreeGrafter"/>
</dbReference>
<dbReference type="SUPFAM" id="SSF54211">
    <property type="entry name" value="Ribosomal protein S5 domain 2-like"/>
    <property type="match status" value="2"/>
</dbReference>
<dbReference type="FunFam" id="2.40.50.140:FF:000113">
    <property type="entry name" value="polyribonucleotide nucleotidyltransferase 1, mitochondrial"/>
    <property type="match status" value="1"/>
</dbReference>
<dbReference type="CDD" id="cd11364">
    <property type="entry name" value="RNase_PH_PNPase_2"/>
    <property type="match status" value="1"/>
</dbReference>
<proteinExistence type="inferred from homology"/>
<dbReference type="CDD" id="cd11363">
    <property type="entry name" value="RNase_PH_PNPase_1"/>
    <property type="match status" value="1"/>
</dbReference>
<dbReference type="PANTHER" id="PTHR11252">
    <property type="entry name" value="POLYRIBONUCLEOTIDE NUCLEOTIDYLTRANSFERASE"/>
    <property type="match status" value="1"/>
</dbReference>